<organism evidence="1 2">
    <name type="scientific">Rhizobium etli 8C-3</name>
    <dbReference type="NCBI Taxonomy" id="538025"/>
    <lineage>
        <taxon>Bacteria</taxon>
        <taxon>Pseudomonadati</taxon>
        <taxon>Pseudomonadota</taxon>
        <taxon>Alphaproteobacteria</taxon>
        <taxon>Hyphomicrobiales</taxon>
        <taxon>Rhizobiaceae</taxon>
        <taxon>Rhizobium/Agrobacterium group</taxon>
        <taxon>Rhizobium</taxon>
    </lineage>
</organism>
<gene>
    <name evidence="1" type="ORF">AM571_CH01436</name>
</gene>
<evidence type="ECO:0000313" key="1">
    <source>
        <dbReference type="EMBL" id="APO74271.1"/>
    </source>
</evidence>
<sequence>MKTLMPVLLLLVLLSIMAIWIGGMRFIVIPPIKAAPDGRTILAANVRGMNFIDSPTSFCIRIGQPSPLCAAMVTARLGTTATVIARLPYSSILHRLSGGEL</sequence>
<name>A0A1L5P2E2_RHIET</name>
<accession>A0A1L5P2E2</accession>
<dbReference type="Proteomes" id="UP000185109">
    <property type="component" value="Chromosome"/>
</dbReference>
<protein>
    <submittedName>
        <fullName evidence="1">Uncharacterized protein</fullName>
    </submittedName>
</protein>
<evidence type="ECO:0000313" key="2">
    <source>
        <dbReference type="Proteomes" id="UP000185109"/>
    </source>
</evidence>
<proteinExistence type="predicted"/>
<dbReference type="EMBL" id="CP017241">
    <property type="protein sequence ID" value="APO74271.1"/>
    <property type="molecule type" value="Genomic_DNA"/>
</dbReference>
<reference evidence="1 2" key="1">
    <citation type="submission" date="2016-09" db="EMBL/GenBank/DDBJ databases">
        <title>The complete genome sequences of Rhizobium gallicum, symbiovars gallicum and phaseoli, symbionts associated to common bean (Phaseolus vulgaris).</title>
        <authorList>
            <person name="Bustos P."/>
            <person name="Santamaria R.I."/>
            <person name="Perez-Carrascal O.M."/>
            <person name="Juarez S."/>
            <person name="Lozano L."/>
            <person name="Martinez-Flores I."/>
            <person name="Martinez-Romero E."/>
            <person name="Cevallos M."/>
            <person name="Romero D."/>
            <person name="Davila G."/>
            <person name="Gonzalez V."/>
        </authorList>
    </citation>
    <scope>NUCLEOTIDE SEQUENCE [LARGE SCALE GENOMIC DNA]</scope>
    <source>
        <strain evidence="1 2">8C-3</strain>
    </source>
</reference>
<dbReference type="AlphaFoldDB" id="A0A1L5P2E2"/>
<dbReference type="RefSeq" id="WP_074060832.1">
    <property type="nucleotide sequence ID" value="NZ_CP017241.1"/>
</dbReference>